<dbReference type="SUPFAM" id="SSF52540">
    <property type="entry name" value="P-loop containing nucleoside triphosphate hydrolases"/>
    <property type="match status" value="1"/>
</dbReference>
<dbReference type="PANTHER" id="PTHR24223:SF415">
    <property type="entry name" value="FI20190P1"/>
    <property type="match status" value="1"/>
</dbReference>
<dbReference type="GO" id="GO:0042626">
    <property type="term" value="F:ATPase-coupled transmembrane transporter activity"/>
    <property type="evidence" value="ECO:0007669"/>
    <property type="project" value="TreeGrafter"/>
</dbReference>
<keyword evidence="2" id="KW-0067">ATP-binding</keyword>
<evidence type="ECO:0000313" key="4">
    <source>
        <dbReference type="EMBL" id="KAK0950365.1"/>
    </source>
</evidence>
<dbReference type="InterPro" id="IPR050173">
    <property type="entry name" value="ABC_transporter_C-like"/>
</dbReference>
<dbReference type="Pfam" id="PF00005">
    <property type="entry name" value="ABC_tran"/>
    <property type="match status" value="1"/>
</dbReference>
<feature type="domain" description="ABC transporter" evidence="3">
    <location>
        <begin position="5"/>
        <end position="234"/>
    </location>
</feature>
<protein>
    <recommendedName>
        <fullName evidence="3">ABC transporter domain-containing protein</fullName>
    </recommendedName>
</protein>
<dbReference type="Gene3D" id="3.40.50.300">
    <property type="entry name" value="P-loop containing nucleotide triphosphate hydrolases"/>
    <property type="match status" value="1"/>
</dbReference>
<dbReference type="FunFam" id="3.40.50.300:FF:001577">
    <property type="entry name" value="ABC bile acid transporter"/>
    <property type="match status" value="1"/>
</dbReference>
<dbReference type="PROSITE" id="PS50893">
    <property type="entry name" value="ABC_TRANSPORTER_2"/>
    <property type="match status" value="1"/>
</dbReference>
<dbReference type="PANTHER" id="PTHR24223">
    <property type="entry name" value="ATP-BINDING CASSETTE SUB-FAMILY C"/>
    <property type="match status" value="1"/>
</dbReference>
<reference evidence="4" key="1">
    <citation type="submission" date="2023-06" db="EMBL/GenBank/DDBJ databases">
        <title>Black Yeasts Isolated from many extreme environments.</title>
        <authorList>
            <person name="Coleine C."/>
            <person name="Stajich J.E."/>
            <person name="Selbmann L."/>
        </authorList>
    </citation>
    <scope>NUCLEOTIDE SEQUENCE</scope>
    <source>
        <strain evidence="4">CCFEE 5200</strain>
    </source>
</reference>
<dbReference type="GO" id="GO:0016020">
    <property type="term" value="C:membrane"/>
    <property type="evidence" value="ECO:0007669"/>
    <property type="project" value="TreeGrafter"/>
</dbReference>
<organism evidence="4 5">
    <name type="scientific">Friedmanniomyces endolithicus</name>
    <dbReference type="NCBI Taxonomy" id="329885"/>
    <lineage>
        <taxon>Eukaryota</taxon>
        <taxon>Fungi</taxon>
        <taxon>Dikarya</taxon>
        <taxon>Ascomycota</taxon>
        <taxon>Pezizomycotina</taxon>
        <taxon>Dothideomycetes</taxon>
        <taxon>Dothideomycetidae</taxon>
        <taxon>Mycosphaerellales</taxon>
        <taxon>Teratosphaeriaceae</taxon>
        <taxon>Friedmanniomyces</taxon>
    </lineage>
</organism>
<evidence type="ECO:0000256" key="1">
    <source>
        <dbReference type="ARBA" id="ARBA00022741"/>
    </source>
</evidence>
<evidence type="ECO:0000313" key="5">
    <source>
        <dbReference type="Proteomes" id="UP001175353"/>
    </source>
</evidence>
<keyword evidence="5" id="KW-1185">Reference proteome</keyword>
<dbReference type="AlphaFoldDB" id="A0AAN6GZE4"/>
<evidence type="ECO:0000256" key="2">
    <source>
        <dbReference type="ARBA" id="ARBA00022840"/>
    </source>
</evidence>
<dbReference type="EMBL" id="JAUJLE010000852">
    <property type="protein sequence ID" value="KAK0950365.1"/>
    <property type="molecule type" value="Genomic_DNA"/>
</dbReference>
<dbReference type="SMART" id="SM00382">
    <property type="entry name" value="AAA"/>
    <property type="match status" value="1"/>
</dbReference>
<gene>
    <name evidence="4" type="ORF">LTR91_025720</name>
</gene>
<dbReference type="InterPro" id="IPR027417">
    <property type="entry name" value="P-loop_NTPase"/>
</dbReference>
<comment type="caution">
    <text evidence="4">The sequence shown here is derived from an EMBL/GenBank/DDBJ whole genome shotgun (WGS) entry which is preliminary data.</text>
</comment>
<proteinExistence type="predicted"/>
<keyword evidence="1" id="KW-0547">Nucleotide-binding</keyword>
<dbReference type="InterPro" id="IPR003593">
    <property type="entry name" value="AAA+_ATPase"/>
</dbReference>
<dbReference type="GO" id="GO:0005524">
    <property type="term" value="F:ATP binding"/>
    <property type="evidence" value="ECO:0007669"/>
    <property type="project" value="UniProtKB-KW"/>
</dbReference>
<name>A0AAN6GZE4_9PEZI</name>
<dbReference type="InterPro" id="IPR017871">
    <property type="entry name" value="ABC_transporter-like_CS"/>
</dbReference>
<dbReference type="PROSITE" id="PS00211">
    <property type="entry name" value="ABC_TRANSPORTER_1"/>
    <property type="match status" value="1"/>
</dbReference>
<dbReference type="InterPro" id="IPR003439">
    <property type="entry name" value="ABC_transporter-like_ATP-bd"/>
</dbReference>
<evidence type="ECO:0000259" key="3">
    <source>
        <dbReference type="PROSITE" id="PS50893"/>
    </source>
</evidence>
<dbReference type="CDD" id="cd03244">
    <property type="entry name" value="ABCC_MRP_domain2"/>
    <property type="match status" value="1"/>
</dbReference>
<accession>A0AAN6GZE4</accession>
<dbReference type="GO" id="GO:0016887">
    <property type="term" value="F:ATP hydrolysis activity"/>
    <property type="evidence" value="ECO:0007669"/>
    <property type="project" value="InterPro"/>
</dbReference>
<dbReference type="Proteomes" id="UP001175353">
    <property type="component" value="Unassembled WGS sequence"/>
</dbReference>
<sequence>MSGDIVFENVTIKYAPHLDDALSSISFTIKGGSKTAVIGRTGSGKSTLALAMLATVLPESGRIMVDNVDLAEVDKQLLRTRLTFLAQDPVLFPGTMRQNLDPVNEHSDDACALVLKRVCERQGWDLTTKVAAGGSNLSQGQRQLVGLARAVLRQSAIIILDEATASIDRETAMQIQQVMHEEMKDSTVITIAHRLEAVRNADYCIVLGKGRILEQGPASEMLNAHREDMVDGSGSENA</sequence>